<dbReference type="SUPFAM" id="SSF46689">
    <property type="entry name" value="Homeodomain-like"/>
    <property type="match status" value="1"/>
</dbReference>
<dbReference type="InterPro" id="IPR001584">
    <property type="entry name" value="Integrase_cat-core"/>
</dbReference>
<dbReference type="Pfam" id="PF13276">
    <property type="entry name" value="HTH_21"/>
    <property type="match status" value="1"/>
</dbReference>
<dbReference type="InterPro" id="IPR002514">
    <property type="entry name" value="Transposase_8"/>
</dbReference>
<evidence type="ECO:0000313" key="3">
    <source>
        <dbReference type="Proteomes" id="UP001321492"/>
    </source>
</evidence>
<name>A0ABT7AMI7_9HYPH</name>
<dbReference type="InterPro" id="IPR009057">
    <property type="entry name" value="Homeodomain-like_sf"/>
</dbReference>
<dbReference type="InterPro" id="IPR048020">
    <property type="entry name" value="Transpos_IS3"/>
</dbReference>
<accession>A0ABT7AMI7</accession>
<dbReference type="Pfam" id="PF13683">
    <property type="entry name" value="rve_3"/>
    <property type="match status" value="1"/>
</dbReference>
<dbReference type="Gene3D" id="3.30.420.10">
    <property type="entry name" value="Ribonuclease H-like superfamily/Ribonuclease H"/>
    <property type="match status" value="1"/>
</dbReference>
<protein>
    <submittedName>
        <fullName evidence="2">IS3 family transposase</fullName>
    </submittedName>
</protein>
<dbReference type="Pfam" id="PF01527">
    <property type="entry name" value="HTH_Tnp_1"/>
    <property type="match status" value="1"/>
</dbReference>
<gene>
    <name evidence="2" type="ORF">QNA08_18910</name>
</gene>
<evidence type="ECO:0000313" key="2">
    <source>
        <dbReference type="EMBL" id="MDJ1160285.1"/>
    </source>
</evidence>
<proteinExistence type="predicted"/>
<dbReference type="SUPFAM" id="SSF53098">
    <property type="entry name" value="Ribonuclease H-like"/>
    <property type="match status" value="1"/>
</dbReference>
<keyword evidence="3" id="KW-1185">Reference proteome</keyword>
<reference evidence="2 3" key="1">
    <citation type="submission" date="2023-05" db="EMBL/GenBank/DDBJ databases">
        <title>Chelatococcus sp. nov., a moderately thermophilic bacterium isolated from hot spring microbial mat.</title>
        <authorList>
            <person name="Hu C.-J."/>
            <person name="Li W.-J."/>
        </authorList>
    </citation>
    <scope>NUCLEOTIDE SEQUENCE [LARGE SCALE GENOMIC DNA]</scope>
    <source>
        <strain evidence="2 3">SYSU G07232</strain>
    </source>
</reference>
<dbReference type="InterPro" id="IPR025948">
    <property type="entry name" value="HTH-like_dom"/>
</dbReference>
<comment type="caution">
    <text evidence="2">The sequence shown here is derived from an EMBL/GenBank/DDBJ whole genome shotgun (WGS) entry which is preliminary data.</text>
</comment>
<dbReference type="EMBL" id="JASJEV010000032">
    <property type="protein sequence ID" value="MDJ1160285.1"/>
    <property type="molecule type" value="Genomic_DNA"/>
</dbReference>
<sequence>MKKSRFNEAQIIGVLREQEAGSPTAEVCRRHGISEQTFYRWKAKYSGMSVSDAQKLKTLEDENRRLKKLLAESMLDVSALKDLPGKKLTGPAARREAVLRLMAERGFSQRRACGLVRVDPKTVRRVADPGDADVRERLRGLAAERRRFGYRRLGILLEREGVSMNKKKLFRLYREEGLAVRRRRGRKRATGTRAPMALPDGPNQRWSLDFVADTLSWGRRFRILCIVDDFTREALALVVDTSIGGHRMARELDVLIARRGKPATIVSDNGTEMTSRAMLEWTNRTGVDWHYIAPGKPQQNGFVESFNGKLRDECLNEEVFANLAEARAVIERWRLDYNHVRPHSAHGGLTPEAVRLNPAAGRLRNVISSTARPLPPAMEISYQTPGLSQ</sequence>
<evidence type="ECO:0000259" key="1">
    <source>
        <dbReference type="PROSITE" id="PS50994"/>
    </source>
</evidence>
<dbReference type="Proteomes" id="UP001321492">
    <property type="component" value="Unassembled WGS sequence"/>
</dbReference>
<dbReference type="NCBIfam" id="NF033516">
    <property type="entry name" value="transpos_IS3"/>
    <property type="match status" value="1"/>
</dbReference>
<dbReference type="PANTHER" id="PTHR47515:SF1">
    <property type="entry name" value="BLR2054 PROTEIN"/>
    <property type="match status" value="1"/>
</dbReference>
<dbReference type="InterPro" id="IPR036397">
    <property type="entry name" value="RNaseH_sf"/>
</dbReference>
<dbReference type="PROSITE" id="PS50994">
    <property type="entry name" value="INTEGRASE"/>
    <property type="match status" value="1"/>
</dbReference>
<organism evidence="2 3">
    <name type="scientific">Chelatococcus albus</name>
    <dbReference type="NCBI Taxonomy" id="3047466"/>
    <lineage>
        <taxon>Bacteria</taxon>
        <taxon>Pseudomonadati</taxon>
        <taxon>Pseudomonadota</taxon>
        <taxon>Alphaproteobacteria</taxon>
        <taxon>Hyphomicrobiales</taxon>
        <taxon>Chelatococcaceae</taxon>
        <taxon>Chelatococcus</taxon>
    </lineage>
</organism>
<dbReference type="PANTHER" id="PTHR47515">
    <property type="entry name" value="LOW CALCIUM RESPONSE LOCUS PROTEIN T"/>
    <property type="match status" value="1"/>
</dbReference>
<dbReference type="InterPro" id="IPR012337">
    <property type="entry name" value="RNaseH-like_sf"/>
</dbReference>
<feature type="domain" description="Integrase catalytic" evidence="1">
    <location>
        <begin position="198"/>
        <end position="359"/>
    </location>
</feature>